<keyword evidence="4" id="KW-1185">Reference proteome</keyword>
<feature type="region of interest" description="Disordered" evidence="2">
    <location>
        <begin position="293"/>
        <end position="322"/>
    </location>
</feature>
<gene>
    <name evidence="3" type="ORF">B0J15DRAFT_524784</name>
</gene>
<feature type="compositionally biased region" description="Polar residues" evidence="2">
    <location>
        <begin position="297"/>
        <end position="313"/>
    </location>
</feature>
<protein>
    <submittedName>
        <fullName evidence="3">Uncharacterized protein</fullName>
    </submittedName>
</protein>
<feature type="coiled-coil region" evidence="1">
    <location>
        <begin position="484"/>
        <end position="532"/>
    </location>
</feature>
<dbReference type="AlphaFoldDB" id="A0A9P9HNW9"/>
<sequence>MALSPQQIDLLVRKEDAGAAAERMMRETKNSLLFQFRWEDLLMSSPVALNCISACIVAAGSPDANVTLTPPRDGFKYLVDFGGKYGLQANLVRCTDLGRFAFIETESSMGRINMLAQRFHQTFDDIMQILWSPQDARRMLRVQLDTLCRSSLECFEAAKSIDGKFEEWLYHACELHLACVATQASNEDQLSVNEIESAVTKVSIDYRKQTGDEAKAATRNLEQSLDAVTEAYKKASDDFPTGWDILGERIVEQLADSLTTALNQAIPALVSNLSPAAKATAYTDMAKGIIGRDGNKNAASNNSVAPTAPNAPSATRPKDSTDPAYNQVGRDLIYWDLVNAVFIGTDGGVDWDKAKGEAGQSTAFAAKMLGNSQRLFASLATSAEPSQQYKVALETVCKIATGIVAELDKAKDITYTVPAKDSALVKGWQKDFLNAYAKAVELNTTAKSLPGSTANGSVVPARGVGQDTQTAQIHSKTTQAQAVLESAKNRLNAASAALTTTQETYQKSTALLGEQQNKLGELNASLDRLKGSNLKMDAIKSILAHCITLVVKLKNEVTNLVRFFKAITTIIQFVAEKHANPYIETIKVITSGGDDPGESYKLGAYTLTDLQQSSCFNSIITIRSYYSVFGDIASMWNQVSRSSVFPGLHIIDQISSFDPSEDSSMVRRRANELQEWSKRAIDDISRKAKDRQAKLTGAMESRVAEISEKTKRLPSAAPEISKAITSGAETAQKAAQQGIQTEADQSLLVKLLARGEAF</sequence>
<evidence type="ECO:0000256" key="2">
    <source>
        <dbReference type="SAM" id="MobiDB-lite"/>
    </source>
</evidence>
<keyword evidence="1" id="KW-0175">Coiled coil</keyword>
<comment type="caution">
    <text evidence="3">The sequence shown here is derived from an EMBL/GenBank/DDBJ whole genome shotgun (WGS) entry which is preliminary data.</text>
</comment>
<organism evidence="3 4">
    <name type="scientific">Fusarium solani</name>
    <name type="common">Filamentous fungus</name>
    <dbReference type="NCBI Taxonomy" id="169388"/>
    <lineage>
        <taxon>Eukaryota</taxon>
        <taxon>Fungi</taxon>
        <taxon>Dikarya</taxon>
        <taxon>Ascomycota</taxon>
        <taxon>Pezizomycotina</taxon>
        <taxon>Sordariomycetes</taxon>
        <taxon>Hypocreomycetidae</taxon>
        <taxon>Hypocreales</taxon>
        <taxon>Nectriaceae</taxon>
        <taxon>Fusarium</taxon>
        <taxon>Fusarium solani species complex</taxon>
    </lineage>
</organism>
<dbReference type="OrthoDB" id="5406275at2759"/>
<accession>A0A9P9HNW9</accession>
<proteinExistence type="predicted"/>
<dbReference type="EMBL" id="JAGTJS010000008">
    <property type="protein sequence ID" value="KAH7259884.1"/>
    <property type="molecule type" value="Genomic_DNA"/>
</dbReference>
<evidence type="ECO:0000313" key="3">
    <source>
        <dbReference type="EMBL" id="KAH7259884.1"/>
    </source>
</evidence>
<name>A0A9P9HNW9_FUSSL</name>
<evidence type="ECO:0000256" key="1">
    <source>
        <dbReference type="SAM" id="Coils"/>
    </source>
</evidence>
<evidence type="ECO:0000313" key="4">
    <source>
        <dbReference type="Proteomes" id="UP000736672"/>
    </source>
</evidence>
<dbReference type="Proteomes" id="UP000736672">
    <property type="component" value="Unassembled WGS sequence"/>
</dbReference>
<dbReference type="PANTHER" id="PTHR33488:SF2">
    <property type="entry name" value="EARLY ENDOSOME ANTIGEN 1-LIKE"/>
    <property type="match status" value="1"/>
</dbReference>
<reference evidence="3" key="1">
    <citation type="journal article" date="2021" name="Nat. Commun.">
        <title>Genetic determinants of endophytism in the Arabidopsis root mycobiome.</title>
        <authorList>
            <person name="Mesny F."/>
            <person name="Miyauchi S."/>
            <person name="Thiergart T."/>
            <person name="Pickel B."/>
            <person name="Atanasova L."/>
            <person name="Karlsson M."/>
            <person name="Huettel B."/>
            <person name="Barry K.W."/>
            <person name="Haridas S."/>
            <person name="Chen C."/>
            <person name="Bauer D."/>
            <person name="Andreopoulos W."/>
            <person name="Pangilinan J."/>
            <person name="LaButti K."/>
            <person name="Riley R."/>
            <person name="Lipzen A."/>
            <person name="Clum A."/>
            <person name="Drula E."/>
            <person name="Henrissat B."/>
            <person name="Kohler A."/>
            <person name="Grigoriev I.V."/>
            <person name="Martin F.M."/>
            <person name="Hacquard S."/>
        </authorList>
    </citation>
    <scope>NUCLEOTIDE SEQUENCE</scope>
    <source>
        <strain evidence="3">FSSC 5 MPI-SDFR-AT-0091</strain>
    </source>
</reference>
<dbReference type="PANTHER" id="PTHR33488">
    <property type="entry name" value="ZGC:162509"/>
    <property type="match status" value="1"/>
</dbReference>